<evidence type="ECO:0000256" key="4">
    <source>
        <dbReference type="ARBA" id="ARBA00022801"/>
    </source>
</evidence>
<dbReference type="PANTHER" id="PTHR10963:SF24">
    <property type="entry name" value="GLYCOSIDASE C21B10.07-RELATED"/>
    <property type="match status" value="1"/>
</dbReference>
<dbReference type="STRING" id="671987.R0I801"/>
<name>R0I801_EXST2</name>
<evidence type="ECO:0000256" key="6">
    <source>
        <dbReference type="SAM" id="SignalP"/>
    </source>
</evidence>
<dbReference type="Pfam" id="PF26113">
    <property type="entry name" value="GH16_XgeA"/>
    <property type="match status" value="1"/>
</dbReference>
<dbReference type="InterPro" id="IPR013320">
    <property type="entry name" value="ConA-like_dom_sf"/>
</dbReference>
<reference evidence="8 9" key="1">
    <citation type="journal article" date="2012" name="PLoS Pathog.">
        <title>Diverse lifestyles and strategies of plant pathogenesis encoded in the genomes of eighteen Dothideomycetes fungi.</title>
        <authorList>
            <person name="Ohm R.A."/>
            <person name="Feau N."/>
            <person name="Henrissat B."/>
            <person name="Schoch C.L."/>
            <person name="Horwitz B.A."/>
            <person name="Barry K.W."/>
            <person name="Condon B.J."/>
            <person name="Copeland A.C."/>
            <person name="Dhillon B."/>
            <person name="Glaser F."/>
            <person name="Hesse C.N."/>
            <person name="Kosti I."/>
            <person name="LaButti K."/>
            <person name="Lindquist E.A."/>
            <person name="Lucas S."/>
            <person name="Salamov A.A."/>
            <person name="Bradshaw R.E."/>
            <person name="Ciuffetti L."/>
            <person name="Hamelin R.C."/>
            <person name="Kema G.H.J."/>
            <person name="Lawrence C."/>
            <person name="Scott J.A."/>
            <person name="Spatafora J.W."/>
            <person name="Turgeon B.G."/>
            <person name="de Wit P.J.G.M."/>
            <person name="Zhong S."/>
            <person name="Goodwin S.B."/>
            <person name="Grigoriev I.V."/>
        </authorList>
    </citation>
    <scope>NUCLEOTIDE SEQUENCE [LARGE SCALE GENOMIC DNA]</scope>
    <source>
        <strain evidence="9">28A</strain>
    </source>
</reference>
<keyword evidence="4 8" id="KW-0378">Hydrolase</keyword>
<dbReference type="RefSeq" id="XP_008031048.1">
    <property type="nucleotide sequence ID" value="XM_008032857.1"/>
</dbReference>
<dbReference type="GeneID" id="19401870"/>
<keyword evidence="9" id="KW-1185">Reference proteome</keyword>
<dbReference type="GO" id="GO:0009251">
    <property type="term" value="P:glucan catabolic process"/>
    <property type="evidence" value="ECO:0007669"/>
    <property type="project" value="TreeGrafter"/>
</dbReference>
<dbReference type="Proteomes" id="UP000016935">
    <property type="component" value="Unassembled WGS sequence"/>
</dbReference>
<evidence type="ECO:0000256" key="1">
    <source>
        <dbReference type="ARBA" id="ARBA00000124"/>
    </source>
</evidence>
<dbReference type="EC" id="3.2.1.6" evidence="3"/>
<feature type="signal peptide" evidence="6">
    <location>
        <begin position="1"/>
        <end position="19"/>
    </location>
</feature>
<comment type="catalytic activity">
    <reaction evidence="1">
        <text>Endohydrolysis of (1-&gt;3)- or (1-&gt;4)-linkages in beta-D-glucans when the glucose residue whose reducing group is involved in the linkage to be hydrolyzed is itself substituted at C-3.</text>
        <dbReference type="EC" id="3.2.1.6"/>
    </reaction>
</comment>
<evidence type="ECO:0000313" key="8">
    <source>
        <dbReference type="EMBL" id="EOA81640.1"/>
    </source>
</evidence>
<dbReference type="AlphaFoldDB" id="R0I801"/>
<evidence type="ECO:0000256" key="5">
    <source>
        <dbReference type="ARBA" id="ARBA00023295"/>
    </source>
</evidence>
<dbReference type="EMBL" id="KB908866">
    <property type="protein sequence ID" value="EOA81640.1"/>
    <property type="molecule type" value="Genomic_DNA"/>
</dbReference>
<dbReference type="Gene3D" id="2.60.120.200">
    <property type="match status" value="1"/>
</dbReference>
<feature type="domain" description="GH16" evidence="7">
    <location>
        <begin position="12"/>
        <end position="304"/>
    </location>
</feature>
<dbReference type="HOGENOM" id="CLU_016972_1_1_1"/>
<accession>R0I801</accession>
<sequence>MSYKSLIFSLPILWNGATASPAGPGSWTHGKSNVVATDAAAAAAYTLIDNYNAANWLTKFNFENIADPTHGFVNYVNQQDAQSLGLYKVQNNQVYMGVDSKSILSATGTGRKSVRVQSKNAYNNALIIADFAHVPGTACGSWPAFWMVGPNWPNQGEIDIYEGVNLVANNQMTLHTAPGCNPGVGPGGETGTRLTGDCGANGGSTGCGVAAPNGTTFGTPFNAYGGGVYATLWTTTGIKIWYFATRDIPADITRGTPNPTAWGTPLANFGNGGCDFAANFRDLSIVFDTTFCGDWAGSPSVWGASSCSKVNPSCAAYVAAQPQNFADTYWLVNSVKVYSV</sequence>
<protein>
    <recommendedName>
        <fullName evidence="3">endo-1,3(4)-beta-glucanase</fullName>
        <ecNumber evidence="3">3.2.1.6</ecNumber>
    </recommendedName>
</protein>
<evidence type="ECO:0000313" key="9">
    <source>
        <dbReference type="Proteomes" id="UP000016935"/>
    </source>
</evidence>
<dbReference type="PANTHER" id="PTHR10963">
    <property type="entry name" value="GLYCOSYL HYDROLASE-RELATED"/>
    <property type="match status" value="1"/>
</dbReference>
<dbReference type="SUPFAM" id="SSF49899">
    <property type="entry name" value="Concanavalin A-like lectins/glucanases"/>
    <property type="match status" value="1"/>
</dbReference>
<dbReference type="PROSITE" id="PS51762">
    <property type="entry name" value="GH16_2"/>
    <property type="match status" value="1"/>
</dbReference>
<dbReference type="CDD" id="cd02181">
    <property type="entry name" value="GH16_fungal_Lam16A_glucanase"/>
    <property type="match status" value="1"/>
</dbReference>
<gene>
    <name evidence="8" type="ORF">SETTUDRAFT_181799</name>
</gene>
<evidence type="ECO:0000259" key="7">
    <source>
        <dbReference type="PROSITE" id="PS51762"/>
    </source>
</evidence>
<proteinExistence type="inferred from homology"/>
<evidence type="ECO:0000256" key="2">
    <source>
        <dbReference type="ARBA" id="ARBA00006865"/>
    </source>
</evidence>
<reference evidence="8 9" key="2">
    <citation type="journal article" date="2013" name="PLoS Genet.">
        <title>Comparative genome structure, secondary metabolite, and effector coding capacity across Cochliobolus pathogens.</title>
        <authorList>
            <person name="Condon B.J."/>
            <person name="Leng Y."/>
            <person name="Wu D."/>
            <person name="Bushley K.E."/>
            <person name="Ohm R.A."/>
            <person name="Otillar R."/>
            <person name="Martin J."/>
            <person name="Schackwitz W."/>
            <person name="Grimwood J."/>
            <person name="MohdZainudin N."/>
            <person name="Xue C."/>
            <person name="Wang R."/>
            <person name="Manning V.A."/>
            <person name="Dhillon B."/>
            <person name="Tu Z.J."/>
            <person name="Steffenson B.J."/>
            <person name="Salamov A."/>
            <person name="Sun H."/>
            <person name="Lowry S."/>
            <person name="LaButti K."/>
            <person name="Han J."/>
            <person name="Copeland A."/>
            <person name="Lindquist E."/>
            <person name="Barry K."/>
            <person name="Schmutz J."/>
            <person name="Baker S.E."/>
            <person name="Ciuffetti L.M."/>
            <person name="Grigoriev I.V."/>
            <person name="Zhong S."/>
            <person name="Turgeon B.G."/>
        </authorList>
    </citation>
    <scope>NUCLEOTIDE SEQUENCE [LARGE SCALE GENOMIC DNA]</scope>
    <source>
        <strain evidence="9">28A</strain>
    </source>
</reference>
<keyword evidence="5" id="KW-0326">Glycosidase</keyword>
<evidence type="ECO:0000256" key="3">
    <source>
        <dbReference type="ARBA" id="ARBA00012599"/>
    </source>
</evidence>
<dbReference type="FunFam" id="2.60.120.200:FF:000114">
    <property type="entry name" value="Probable endo-1,3(4)-beta-glucanase NFIA_089530"/>
    <property type="match status" value="1"/>
</dbReference>
<dbReference type="InterPro" id="IPR050546">
    <property type="entry name" value="Glycosyl_Hydrlase_16"/>
</dbReference>
<keyword evidence="6" id="KW-0732">Signal</keyword>
<dbReference type="GO" id="GO:0052861">
    <property type="term" value="F:endo-1,3(4)-beta-glucanase activity"/>
    <property type="evidence" value="ECO:0007669"/>
    <property type="project" value="UniProtKB-EC"/>
</dbReference>
<dbReference type="InterPro" id="IPR000757">
    <property type="entry name" value="Beta-glucanase-like"/>
</dbReference>
<organism evidence="8 9">
    <name type="scientific">Exserohilum turcicum (strain 28A)</name>
    <name type="common">Northern leaf blight fungus</name>
    <name type="synonym">Setosphaeria turcica</name>
    <dbReference type="NCBI Taxonomy" id="671987"/>
    <lineage>
        <taxon>Eukaryota</taxon>
        <taxon>Fungi</taxon>
        <taxon>Dikarya</taxon>
        <taxon>Ascomycota</taxon>
        <taxon>Pezizomycotina</taxon>
        <taxon>Dothideomycetes</taxon>
        <taxon>Pleosporomycetidae</taxon>
        <taxon>Pleosporales</taxon>
        <taxon>Pleosporineae</taxon>
        <taxon>Pleosporaceae</taxon>
        <taxon>Exserohilum</taxon>
    </lineage>
</organism>
<dbReference type="eggNOG" id="ENOG502RY4F">
    <property type="taxonomic scope" value="Eukaryota"/>
</dbReference>
<feature type="chain" id="PRO_5004343409" description="endo-1,3(4)-beta-glucanase" evidence="6">
    <location>
        <begin position="20"/>
        <end position="340"/>
    </location>
</feature>
<comment type="similarity">
    <text evidence="2">Belongs to the glycosyl hydrolase 16 family.</text>
</comment>
<dbReference type="OrthoDB" id="192832at2759"/>